<dbReference type="CDD" id="cd04280">
    <property type="entry name" value="ZnMc_astacin_like"/>
    <property type="match status" value="1"/>
</dbReference>
<dbReference type="InterPro" id="IPR001506">
    <property type="entry name" value="Peptidase_M12A"/>
</dbReference>
<dbReference type="Gene3D" id="3.40.390.10">
    <property type="entry name" value="Collagenase (Catalytic Domain)"/>
    <property type="match status" value="1"/>
</dbReference>
<dbReference type="InterPro" id="IPR006026">
    <property type="entry name" value="Peptidase_Metallo"/>
</dbReference>
<keyword evidence="2 10" id="KW-0479">Metal-binding</keyword>
<dbReference type="AlphaFoldDB" id="A0A9P0DKG3"/>
<keyword evidence="5 10" id="KW-0862">Zinc</keyword>
<evidence type="ECO:0000256" key="8">
    <source>
        <dbReference type="ARBA" id="ARBA00023157"/>
    </source>
</evidence>
<evidence type="ECO:0000256" key="6">
    <source>
        <dbReference type="ARBA" id="ARBA00023049"/>
    </source>
</evidence>
<evidence type="ECO:0000256" key="1">
    <source>
        <dbReference type="ARBA" id="ARBA00022670"/>
    </source>
</evidence>
<evidence type="ECO:0000259" key="12">
    <source>
        <dbReference type="PROSITE" id="PS51864"/>
    </source>
</evidence>
<evidence type="ECO:0000256" key="3">
    <source>
        <dbReference type="ARBA" id="ARBA00022729"/>
    </source>
</evidence>
<reference evidence="13" key="1">
    <citation type="submission" date="2022-01" db="EMBL/GenBank/DDBJ databases">
        <authorList>
            <person name="King R."/>
        </authorList>
    </citation>
    <scope>NUCLEOTIDE SEQUENCE</scope>
</reference>
<dbReference type="SUPFAM" id="SSF55486">
    <property type="entry name" value="Metalloproteases ('zincins'), catalytic domain"/>
    <property type="match status" value="1"/>
</dbReference>
<sequence>GSTLSKPASERSHFAENLETWNEFSLQNPEELGSFIEGDLIIINNNLAKNGIMNLSKRWENGIIPFEIKGWYKKNELALIYKAIDYYHNFTCIRFRPRSSGDDSYISITSGQSGCWSSVGNQGKKQIVNLQSPQCVTKIGTILHELMHVIGFVHEQSRHERDDYVTINWNNIKSSSKDNFKKSPESYESGFDVPYDYESVMHYSRFAFSANGQPTIIPKVSYHYILHMLI</sequence>
<keyword evidence="6 10" id="KW-0482">Metalloprotease</keyword>
<dbReference type="GO" id="GO:0008270">
    <property type="term" value="F:zinc ion binding"/>
    <property type="evidence" value="ECO:0007669"/>
    <property type="project" value="UniProtKB-UniRule"/>
</dbReference>
<evidence type="ECO:0000256" key="4">
    <source>
        <dbReference type="ARBA" id="ARBA00022801"/>
    </source>
</evidence>
<keyword evidence="9" id="KW-0325">Glycoprotein</keyword>
<dbReference type="PANTHER" id="PTHR10127">
    <property type="entry name" value="DISCOIDIN, CUB, EGF, LAMININ , AND ZINC METALLOPROTEASE DOMAIN CONTAINING"/>
    <property type="match status" value="1"/>
</dbReference>
<accession>A0A9P0DKG3</accession>
<feature type="active site" evidence="10">
    <location>
        <position position="145"/>
    </location>
</feature>
<feature type="binding site" evidence="10">
    <location>
        <position position="144"/>
    </location>
    <ligand>
        <name>Zn(2+)</name>
        <dbReference type="ChEBI" id="CHEBI:29105"/>
        <note>catalytic</note>
    </ligand>
</feature>
<comment type="caution">
    <text evidence="10">Lacks conserved residue(s) required for the propagation of feature annotation.</text>
</comment>
<evidence type="ECO:0000256" key="7">
    <source>
        <dbReference type="ARBA" id="ARBA00023145"/>
    </source>
</evidence>
<dbReference type="InterPro" id="IPR034035">
    <property type="entry name" value="Astacin-like_dom"/>
</dbReference>
<dbReference type="Pfam" id="PF01400">
    <property type="entry name" value="Astacin"/>
    <property type="match status" value="1"/>
</dbReference>
<feature type="domain" description="Peptidase M12A" evidence="12">
    <location>
        <begin position="50"/>
        <end position="230"/>
    </location>
</feature>
<dbReference type="EMBL" id="OU900094">
    <property type="protein sequence ID" value="CAH1143211.1"/>
    <property type="molecule type" value="Genomic_DNA"/>
</dbReference>
<dbReference type="PANTHER" id="PTHR10127:SF780">
    <property type="entry name" value="METALLOENDOPEPTIDASE"/>
    <property type="match status" value="1"/>
</dbReference>
<dbReference type="GO" id="GO:0004222">
    <property type="term" value="F:metalloendopeptidase activity"/>
    <property type="evidence" value="ECO:0007669"/>
    <property type="project" value="UniProtKB-UniRule"/>
</dbReference>
<dbReference type="FunFam" id="3.40.390.10:FF:000015">
    <property type="entry name" value="Meprin A subunit"/>
    <property type="match status" value="1"/>
</dbReference>
<dbReference type="OrthoDB" id="291007at2759"/>
<proteinExistence type="predicted"/>
<dbReference type="EC" id="3.4.24.-" evidence="11"/>
<name>A0A9P0DKG3_PHYSR</name>
<feature type="non-terminal residue" evidence="13">
    <location>
        <position position="1"/>
    </location>
</feature>
<evidence type="ECO:0000313" key="14">
    <source>
        <dbReference type="Proteomes" id="UP001153712"/>
    </source>
</evidence>
<dbReference type="SMART" id="SM00235">
    <property type="entry name" value="ZnMc"/>
    <property type="match status" value="1"/>
</dbReference>
<keyword evidence="14" id="KW-1185">Reference proteome</keyword>
<evidence type="ECO:0000256" key="10">
    <source>
        <dbReference type="PROSITE-ProRule" id="PRU01211"/>
    </source>
</evidence>
<evidence type="ECO:0000256" key="2">
    <source>
        <dbReference type="ARBA" id="ARBA00022723"/>
    </source>
</evidence>
<gene>
    <name evidence="13" type="ORF">PHYEVI_LOCUS1476</name>
</gene>
<keyword evidence="4 10" id="KW-0378">Hydrolase</keyword>
<dbReference type="GO" id="GO:0006508">
    <property type="term" value="P:proteolysis"/>
    <property type="evidence" value="ECO:0007669"/>
    <property type="project" value="UniProtKB-KW"/>
</dbReference>
<dbReference type="PRINTS" id="PR00480">
    <property type="entry name" value="ASTACIN"/>
</dbReference>
<evidence type="ECO:0000256" key="11">
    <source>
        <dbReference type="RuleBase" id="RU361183"/>
    </source>
</evidence>
<evidence type="ECO:0000256" key="5">
    <source>
        <dbReference type="ARBA" id="ARBA00022833"/>
    </source>
</evidence>
<dbReference type="Proteomes" id="UP001153712">
    <property type="component" value="Chromosome 1"/>
</dbReference>
<organism evidence="13 14">
    <name type="scientific">Phyllotreta striolata</name>
    <name type="common">Striped flea beetle</name>
    <name type="synonym">Crioceris striolata</name>
    <dbReference type="NCBI Taxonomy" id="444603"/>
    <lineage>
        <taxon>Eukaryota</taxon>
        <taxon>Metazoa</taxon>
        <taxon>Ecdysozoa</taxon>
        <taxon>Arthropoda</taxon>
        <taxon>Hexapoda</taxon>
        <taxon>Insecta</taxon>
        <taxon>Pterygota</taxon>
        <taxon>Neoptera</taxon>
        <taxon>Endopterygota</taxon>
        <taxon>Coleoptera</taxon>
        <taxon>Polyphaga</taxon>
        <taxon>Cucujiformia</taxon>
        <taxon>Chrysomeloidea</taxon>
        <taxon>Chrysomelidae</taxon>
        <taxon>Galerucinae</taxon>
        <taxon>Alticini</taxon>
        <taxon>Phyllotreta</taxon>
    </lineage>
</organism>
<feature type="binding site" evidence="10">
    <location>
        <position position="154"/>
    </location>
    <ligand>
        <name>Zn(2+)</name>
        <dbReference type="ChEBI" id="CHEBI:29105"/>
        <note>catalytic</note>
    </ligand>
</feature>
<keyword evidence="7" id="KW-0865">Zymogen</keyword>
<keyword evidence="8" id="KW-1015">Disulfide bond</keyword>
<keyword evidence="1 10" id="KW-0645">Protease</keyword>
<dbReference type="PROSITE" id="PS51864">
    <property type="entry name" value="ASTACIN"/>
    <property type="match status" value="1"/>
</dbReference>
<feature type="binding site" evidence="10">
    <location>
        <position position="148"/>
    </location>
    <ligand>
        <name>Zn(2+)</name>
        <dbReference type="ChEBI" id="CHEBI:29105"/>
        <note>catalytic</note>
    </ligand>
</feature>
<keyword evidence="3" id="KW-0732">Signal</keyword>
<evidence type="ECO:0000256" key="9">
    <source>
        <dbReference type="ARBA" id="ARBA00023180"/>
    </source>
</evidence>
<dbReference type="InterPro" id="IPR024079">
    <property type="entry name" value="MetalloPept_cat_dom_sf"/>
</dbReference>
<comment type="cofactor">
    <cofactor evidence="10 11">
        <name>Zn(2+)</name>
        <dbReference type="ChEBI" id="CHEBI:29105"/>
    </cofactor>
    <text evidence="10 11">Binds 1 zinc ion per subunit.</text>
</comment>
<evidence type="ECO:0000313" key="13">
    <source>
        <dbReference type="EMBL" id="CAH1143211.1"/>
    </source>
</evidence>
<protein>
    <recommendedName>
        <fullName evidence="11">Metalloendopeptidase</fullName>
        <ecNumber evidence="11">3.4.24.-</ecNumber>
    </recommendedName>
</protein>